<sequence>MSTLRSLQRSALLLGLLAMPAVVGAGEPVSKVCLDDKGAAELVSLVNGLRQDRGLGTVSSSSKLTAAAEVQSVHMSQQNQMGHAGPNGSQVSDRVEAQGYTYGVVAENVAAGQRGVEAVMAGWESSSSHLENMLRPEVVDIGVACLSDEDSEFETWWTMVLAAPLKGGR</sequence>
<accession>A0ABP7NH36</accession>
<dbReference type="InterPro" id="IPR014044">
    <property type="entry name" value="CAP_dom"/>
</dbReference>
<dbReference type="PANTHER" id="PTHR31157:SF1">
    <property type="entry name" value="SCP DOMAIN-CONTAINING PROTEIN"/>
    <property type="match status" value="1"/>
</dbReference>
<dbReference type="PANTHER" id="PTHR31157">
    <property type="entry name" value="SCP DOMAIN-CONTAINING PROTEIN"/>
    <property type="match status" value="1"/>
</dbReference>
<dbReference type="SUPFAM" id="SSF55797">
    <property type="entry name" value="PR-1-like"/>
    <property type="match status" value="1"/>
</dbReference>
<name>A0ABP7NH36_9GAMM</name>
<dbReference type="RefSeq" id="WP_344802529.1">
    <property type="nucleotide sequence ID" value="NZ_BAABBO010000001.1"/>
</dbReference>
<keyword evidence="1" id="KW-0732">Signal</keyword>
<feature type="signal peptide" evidence="1">
    <location>
        <begin position="1"/>
        <end position="25"/>
    </location>
</feature>
<evidence type="ECO:0000313" key="4">
    <source>
        <dbReference type="Proteomes" id="UP001501337"/>
    </source>
</evidence>
<evidence type="ECO:0000259" key="2">
    <source>
        <dbReference type="Pfam" id="PF00188"/>
    </source>
</evidence>
<evidence type="ECO:0000313" key="3">
    <source>
        <dbReference type="EMBL" id="GAA3947088.1"/>
    </source>
</evidence>
<gene>
    <name evidence="3" type="ORF">GCM10022278_02830</name>
</gene>
<dbReference type="Proteomes" id="UP001501337">
    <property type="component" value="Unassembled WGS sequence"/>
</dbReference>
<organism evidence="3 4">
    <name type="scientific">Allohahella marinimesophila</name>
    <dbReference type="NCBI Taxonomy" id="1054972"/>
    <lineage>
        <taxon>Bacteria</taxon>
        <taxon>Pseudomonadati</taxon>
        <taxon>Pseudomonadota</taxon>
        <taxon>Gammaproteobacteria</taxon>
        <taxon>Oceanospirillales</taxon>
        <taxon>Hahellaceae</taxon>
        <taxon>Allohahella</taxon>
    </lineage>
</organism>
<protein>
    <recommendedName>
        <fullName evidence="2">SCP domain-containing protein</fullName>
    </recommendedName>
</protein>
<dbReference type="Gene3D" id="3.40.33.10">
    <property type="entry name" value="CAP"/>
    <property type="match status" value="1"/>
</dbReference>
<dbReference type="InterPro" id="IPR035940">
    <property type="entry name" value="CAP_sf"/>
</dbReference>
<proteinExistence type="predicted"/>
<feature type="chain" id="PRO_5046064439" description="SCP domain-containing protein" evidence="1">
    <location>
        <begin position="26"/>
        <end position="169"/>
    </location>
</feature>
<feature type="domain" description="SCP" evidence="2">
    <location>
        <begin position="44"/>
        <end position="160"/>
    </location>
</feature>
<dbReference type="CDD" id="cd05379">
    <property type="entry name" value="CAP_bacterial"/>
    <property type="match status" value="1"/>
</dbReference>
<evidence type="ECO:0000256" key="1">
    <source>
        <dbReference type="SAM" id="SignalP"/>
    </source>
</evidence>
<reference evidence="4" key="1">
    <citation type="journal article" date="2019" name="Int. J. Syst. Evol. Microbiol.">
        <title>The Global Catalogue of Microorganisms (GCM) 10K type strain sequencing project: providing services to taxonomists for standard genome sequencing and annotation.</title>
        <authorList>
            <consortium name="The Broad Institute Genomics Platform"/>
            <consortium name="The Broad Institute Genome Sequencing Center for Infectious Disease"/>
            <person name="Wu L."/>
            <person name="Ma J."/>
        </authorList>
    </citation>
    <scope>NUCLEOTIDE SEQUENCE [LARGE SCALE GENOMIC DNA]</scope>
    <source>
        <strain evidence="4">JCM 17555</strain>
    </source>
</reference>
<dbReference type="Pfam" id="PF00188">
    <property type="entry name" value="CAP"/>
    <property type="match status" value="1"/>
</dbReference>
<comment type="caution">
    <text evidence="3">The sequence shown here is derived from an EMBL/GenBank/DDBJ whole genome shotgun (WGS) entry which is preliminary data.</text>
</comment>
<dbReference type="EMBL" id="BAABBO010000001">
    <property type="protein sequence ID" value="GAA3947088.1"/>
    <property type="molecule type" value="Genomic_DNA"/>
</dbReference>
<keyword evidence="4" id="KW-1185">Reference proteome</keyword>